<evidence type="ECO:0000313" key="2">
    <source>
        <dbReference type="Proteomes" id="UP000769157"/>
    </source>
</evidence>
<name>A0A9P8NZQ0_9ASCO</name>
<dbReference type="RefSeq" id="XP_046059276.1">
    <property type="nucleotide sequence ID" value="XM_046206619.1"/>
</dbReference>
<sequence>MNLRNRFAAHFFVNSTKVSLSGPSSGSTGFKTLSTFKLPGFRLYLEISENKAFTIHLVSSSLIRISNDSLPSMYKSNISVVEPKLSDLTRDLYSANLL</sequence>
<gene>
    <name evidence="1" type="ORF">OGAPHI_005435</name>
</gene>
<reference evidence="1" key="2">
    <citation type="submission" date="2021-01" db="EMBL/GenBank/DDBJ databases">
        <authorList>
            <person name="Schikora-Tamarit M.A."/>
        </authorList>
    </citation>
    <scope>NUCLEOTIDE SEQUENCE</scope>
    <source>
        <strain evidence="1">CBS6075</strain>
    </source>
</reference>
<proteinExistence type="predicted"/>
<dbReference type="AlphaFoldDB" id="A0A9P8NZQ0"/>
<comment type="caution">
    <text evidence="1">The sequence shown here is derived from an EMBL/GenBank/DDBJ whole genome shotgun (WGS) entry which is preliminary data.</text>
</comment>
<keyword evidence="2" id="KW-1185">Reference proteome</keyword>
<dbReference type="EMBL" id="JAEUBE010000378">
    <property type="protein sequence ID" value="KAH3662187.1"/>
    <property type="molecule type" value="Genomic_DNA"/>
</dbReference>
<organism evidence="1 2">
    <name type="scientific">Ogataea philodendri</name>
    <dbReference type="NCBI Taxonomy" id="1378263"/>
    <lineage>
        <taxon>Eukaryota</taxon>
        <taxon>Fungi</taxon>
        <taxon>Dikarya</taxon>
        <taxon>Ascomycota</taxon>
        <taxon>Saccharomycotina</taxon>
        <taxon>Pichiomycetes</taxon>
        <taxon>Pichiales</taxon>
        <taxon>Pichiaceae</taxon>
        <taxon>Ogataea</taxon>
    </lineage>
</organism>
<protein>
    <submittedName>
        <fullName evidence="1">Uncharacterized protein</fullName>
    </submittedName>
</protein>
<evidence type="ECO:0000313" key="1">
    <source>
        <dbReference type="EMBL" id="KAH3662187.1"/>
    </source>
</evidence>
<dbReference type="GeneID" id="70237399"/>
<dbReference type="Proteomes" id="UP000769157">
    <property type="component" value="Unassembled WGS sequence"/>
</dbReference>
<accession>A0A9P8NZQ0</accession>
<reference evidence="1" key="1">
    <citation type="journal article" date="2021" name="Open Biol.">
        <title>Shared evolutionary footprints suggest mitochondrial oxidative damage underlies multiple complex I losses in fungi.</title>
        <authorList>
            <person name="Schikora-Tamarit M.A."/>
            <person name="Marcet-Houben M."/>
            <person name="Nosek J."/>
            <person name="Gabaldon T."/>
        </authorList>
    </citation>
    <scope>NUCLEOTIDE SEQUENCE</scope>
    <source>
        <strain evidence="1">CBS6075</strain>
    </source>
</reference>